<dbReference type="InterPro" id="IPR050951">
    <property type="entry name" value="Retrovirus_Pol_polyprotein"/>
</dbReference>
<dbReference type="Pfam" id="PF00078">
    <property type="entry name" value="RVT_1"/>
    <property type="match status" value="1"/>
</dbReference>
<proteinExistence type="predicted"/>
<dbReference type="CDD" id="cd09274">
    <property type="entry name" value="RNase_HI_RT_Ty3"/>
    <property type="match status" value="1"/>
</dbReference>
<dbReference type="Pfam" id="PF17919">
    <property type="entry name" value="RT_RNaseH_2"/>
    <property type="match status" value="1"/>
</dbReference>
<feature type="domain" description="Reverse transcriptase" evidence="3">
    <location>
        <begin position="130"/>
        <end position="312"/>
    </location>
</feature>
<evidence type="ECO:0000313" key="4">
    <source>
        <dbReference type="EMBL" id="KAK2578586.1"/>
    </source>
</evidence>
<dbReference type="GO" id="GO:0003964">
    <property type="term" value="F:RNA-directed DNA polymerase activity"/>
    <property type="evidence" value="ECO:0007669"/>
    <property type="project" value="UniProtKB-EC"/>
</dbReference>
<dbReference type="InterPro" id="IPR000477">
    <property type="entry name" value="RT_dom"/>
</dbReference>
<comment type="caution">
    <text evidence="4">The sequence shown here is derived from an EMBL/GenBank/DDBJ whole genome shotgun (WGS) entry which is preliminary data.</text>
</comment>
<dbReference type="SUPFAM" id="SSF56672">
    <property type="entry name" value="DNA/RNA polymerases"/>
    <property type="match status" value="1"/>
</dbReference>
<dbReference type="Proteomes" id="UP001258017">
    <property type="component" value="Unassembled WGS sequence"/>
</dbReference>
<sequence>MGLNTQEDRITFRTVGGKKNFTGRLSTKMKIHKIEKTVEVFVVDDENFEYDILLGLDTIKNFCLKQDYDLKIYQKINSENKEDEIKYFNTNTEIQEYLINFNEGIPIDQFEAKLDYLPKEKKEKIQNLIDKHETTFARNKFDVAPVTLAYKREEGTKTRLCIDFRDLNKLLIPEPQPFPLIEEIIAKTRDAEWFTTLDINSAFWAIPLRAKDRYKTAFVTQEGHWQWKSLPFGLKTSPAIFQRILSNIIRRNGLNSFCINYIDDILVFSRSFEEHVEHLERLLEAIRKEGFRLKFTKCKFAKNEAKYLGHVISKNTVRPLRDNLRPIQEFPRPDTRKKIRQFLGKINFYHKYIEDSARLLEPLYNLLRKDTSFSWSQDCERAFTKAKDLLGSQPTLAIYDMNAPTIIYTDASIDGIGAVLKQKQPDGELKPVAFFSKKLHEYQKKRKAIFLECLAIQEAIKYWQYWLIRKKLLVITDHKPLEGQNI</sequence>
<dbReference type="FunFam" id="3.30.70.270:FF:000020">
    <property type="entry name" value="Transposon Tf2-6 polyprotein-like Protein"/>
    <property type="match status" value="1"/>
</dbReference>
<reference evidence="4" key="2">
    <citation type="journal article" date="2023" name="Commun. Biol.">
        <title>Intrasexual cuticular hydrocarbon dimorphism in a wasp sheds light on hydrocarbon biosynthesis genes in Hymenoptera.</title>
        <authorList>
            <person name="Moris V.C."/>
            <person name="Podsiadlowski L."/>
            <person name="Martin S."/>
            <person name="Oeyen J.P."/>
            <person name="Donath A."/>
            <person name="Petersen M."/>
            <person name="Wilbrandt J."/>
            <person name="Misof B."/>
            <person name="Liedtke D."/>
            <person name="Thamm M."/>
            <person name="Scheiner R."/>
            <person name="Schmitt T."/>
            <person name="Niehuis O."/>
        </authorList>
    </citation>
    <scope>NUCLEOTIDE SEQUENCE</scope>
    <source>
        <strain evidence="4">GBR_01_08_01A</strain>
    </source>
</reference>
<dbReference type="PANTHER" id="PTHR37984">
    <property type="entry name" value="PROTEIN CBG26694"/>
    <property type="match status" value="1"/>
</dbReference>
<dbReference type="EMBL" id="JAIFRP010000228">
    <property type="protein sequence ID" value="KAK2578586.1"/>
    <property type="molecule type" value="Genomic_DNA"/>
</dbReference>
<dbReference type="CDD" id="cd01647">
    <property type="entry name" value="RT_LTR"/>
    <property type="match status" value="1"/>
</dbReference>
<dbReference type="InterPro" id="IPR043502">
    <property type="entry name" value="DNA/RNA_pol_sf"/>
</dbReference>
<name>A0AAD9RGF8_9HYME</name>
<protein>
    <recommendedName>
        <fullName evidence="1">RNA-directed DNA polymerase</fullName>
        <ecNumber evidence="1">2.7.7.49</ecNumber>
    </recommendedName>
</protein>
<dbReference type="InterPro" id="IPR043128">
    <property type="entry name" value="Rev_trsase/Diguanyl_cyclase"/>
</dbReference>
<dbReference type="AlphaFoldDB" id="A0AAD9RGF8"/>
<reference evidence="4" key="1">
    <citation type="submission" date="2021-08" db="EMBL/GenBank/DDBJ databases">
        <authorList>
            <person name="Misof B."/>
            <person name="Oliver O."/>
            <person name="Podsiadlowski L."/>
            <person name="Donath A."/>
            <person name="Peters R."/>
            <person name="Mayer C."/>
            <person name="Rust J."/>
            <person name="Gunkel S."/>
            <person name="Lesny P."/>
            <person name="Martin S."/>
            <person name="Oeyen J.P."/>
            <person name="Petersen M."/>
            <person name="Panagiotis P."/>
            <person name="Wilbrandt J."/>
            <person name="Tanja T."/>
        </authorList>
    </citation>
    <scope>NUCLEOTIDE SEQUENCE</scope>
    <source>
        <strain evidence="4">GBR_01_08_01A</strain>
        <tissue evidence="4">Thorax + abdomen</tissue>
    </source>
</reference>
<dbReference type="Gene3D" id="3.10.10.10">
    <property type="entry name" value="HIV Type 1 Reverse Transcriptase, subunit A, domain 1"/>
    <property type="match status" value="1"/>
</dbReference>
<dbReference type="Gene3D" id="3.30.70.270">
    <property type="match status" value="2"/>
</dbReference>
<dbReference type="Gene3D" id="3.10.20.370">
    <property type="match status" value="1"/>
</dbReference>
<keyword evidence="5" id="KW-1185">Reference proteome</keyword>
<organism evidence="4 5">
    <name type="scientific">Odynerus spinipes</name>
    <dbReference type="NCBI Taxonomy" id="1348599"/>
    <lineage>
        <taxon>Eukaryota</taxon>
        <taxon>Metazoa</taxon>
        <taxon>Ecdysozoa</taxon>
        <taxon>Arthropoda</taxon>
        <taxon>Hexapoda</taxon>
        <taxon>Insecta</taxon>
        <taxon>Pterygota</taxon>
        <taxon>Neoptera</taxon>
        <taxon>Endopterygota</taxon>
        <taxon>Hymenoptera</taxon>
        <taxon>Apocrita</taxon>
        <taxon>Aculeata</taxon>
        <taxon>Vespoidea</taxon>
        <taxon>Vespidae</taxon>
        <taxon>Eumeninae</taxon>
        <taxon>Odynerus</taxon>
    </lineage>
</organism>
<accession>A0AAD9RGF8</accession>
<dbReference type="PROSITE" id="PS50878">
    <property type="entry name" value="RT_POL"/>
    <property type="match status" value="1"/>
</dbReference>
<evidence type="ECO:0000256" key="2">
    <source>
        <dbReference type="ARBA" id="ARBA00023268"/>
    </source>
</evidence>
<dbReference type="InterPro" id="IPR041577">
    <property type="entry name" value="RT_RNaseH_2"/>
</dbReference>
<evidence type="ECO:0000256" key="1">
    <source>
        <dbReference type="ARBA" id="ARBA00012493"/>
    </source>
</evidence>
<gene>
    <name evidence="4" type="ORF">KPH14_000920</name>
</gene>
<evidence type="ECO:0000259" key="3">
    <source>
        <dbReference type="PROSITE" id="PS50878"/>
    </source>
</evidence>
<evidence type="ECO:0000313" key="5">
    <source>
        <dbReference type="Proteomes" id="UP001258017"/>
    </source>
</evidence>
<keyword evidence="2" id="KW-0511">Multifunctional enzyme</keyword>
<dbReference type="PANTHER" id="PTHR37984:SF5">
    <property type="entry name" value="PROTEIN NYNRIN-LIKE"/>
    <property type="match status" value="1"/>
</dbReference>
<dbReference type="EC" id="2.7.7.49" evidence="1"/>